<evidence type="ECO:0000256" key="3">
    <source>
        <dbReference type="ARBA" id="ARBA00022692"/>
    </source>
</evidence>
<gene>
    <name evidence="9" type="ORF">KVT40_000411</name>
</gene>
<dbReference type="GO" id="GO:0016020">
    <property type="term" value="C:membrane"/>
    <property type="evidence" value="ECO:0007669"/>
    <property type="project" value="UniProtKB-SubCell"/>
</dbReference>
<dbReference type="AlphaFoldDB" id="A0A8K0L7A8"/>
<feature type="compositionally biased region" description="Polar residues" evidence="6">
    <location>
        <begin position="73"/>
        <end position="84"/>
    </location>
</feature>
<sequence length="91" mass="10208">MGFCSDLCLFLLAIFLPPVAVLVRRGCRGSFWLNILLTILGWVPGVIHAWYVILRYPTVTVDRTAPGPRRTVVATSPRTSTTGSRIHKKHY</sequence>
<feature type="signal peptide" evidence="8">
    <location>
        <begin position="1"/>
        <end position="21"/>
    </location>
</feature>
<comment type="subcellular location">
    <subcellularLocation>
        <location evidence="1">Membrane</location>
    </subcellularLocation>
</comment>
<dbReference type="EMBL" id="JAESVG020000001">
    <property type="protein sequence ID" value="KAG8631271.1"/>
    <property type="molecule type" value="Genomic_DNA"/>
</dbReference>
<organism evidence="9 10">
    <name type="scientific">Elsinoe batatas</name>
    <dbReference type="NCBI Taxonomy" id="2601811"/>
    <lineage>
        <taxon>Eukaryota</taxon>
        <taxon>Fungi</taxon>
        <taxon>Dikarya</taxon>
        <taxon>Ascomycota</taxon>
        <taxon>Pezizomycotina</taxon>
        <taxon>Dothideomycetes</taxon>
        <taxon>Dothideomycetidae</taxon>
        <taxon>Myriangiales</taxon>
        <taxon>Elsinoaceae</taxon>
        <taxon>Elsinoe</taxon>
    </lineage>
</organism>
<keyword evidence="8" id="KW-0732">Signal</keyword>
<evidence type="ECO:0000256" key="8">
    <source>
        <dbReference type="SAM" id="SignalP"/>
    </source>
</evidence>
<evidence type="ECO:0000256" key="5">
    <source>
        <dbReference type="ARBA" id="ARBA00023136"/>
    </source>
</evidence>
<dbReference type="InterPro" id="IPR000612">
    <property type="entry name" value="PMP3"/>
</dbReference>
<evidence type="ECO:0000313" key="9">
    <source>
        <dbReference type="EMBL" id="KAG8631271.1"/>
    </source>
</evidence>
<keyword evidence="3 7" id="KW-0812">Transmembrane</keyword>
<dbReference type="PROSITE" id="PS01309">
    <property type="entry name" value="UPF0057"/>
    <property type="match status" value="1"/>
</dbReference>
<comment type="similarity">
    <text evidence="2">Belongs to the UPF0057 (PMP3) family.</text>
</comment>
<feature type="region of interest" description="Disordered" evidence="6">
    <location>
        <begin position="69"/>
        <end position="91"/>
    </location>
</feature>
<keyword evidence="4 7" id="KW-1133">Transmembrane helix</keyword>
<evidence type="ECO:0000256" key="2">
    <source>
        <dbReference type="ARBA" id="ARBA00009530"/>
    </source>
</evidence>
<protein>
    <recommendedName>
        <fullName evidence="11">Plasma membrane proteolipid 3</fullName>
    </recommendedName>
</protein>
<dbReference type="Proteomes" id="UP000809789">
    <property type="component" value="Unassembled WGS sequence"/>
</dbReference>
<dbReference type="OrthoDB" id="2802411at2759"/>
<evidence type="ECO:0000256" key="1">
    <source>
        <dbReference type="ARBA" id="ARBA00004370"/>
    </source>
</evidence>
<evidence type="ECO:0008006" key="11">
    <source>
        <dbReference type="Google" id="ProtNLM"/>
    </source>
</evidence>
<feature type="chain" id="PRO_5035469338" description="Plasma membrane proteolipid 3" evidence="8">
    <location>
        <begin position="22"/>
        <end position="91"/>
    </location>
</feature>
<dbReference type="Pfam" id="PF01679">
    <property type="entry name" value="Pmp3"/>
    <property type="match status" value="1"/>
</dbReference>
<evidence type="ECO:0000256" key="7">
    <source>
        <dbReference type="SAM" id="Phobius"/>
    </source>
</evidence>
<dbReference type="PANTHER" id="PTHR21659">
    <property type="entry name" value="HYDROPHOBIC PROTEIN RCI2 LOW TEMPERATURE AND SALT RESPONSIVE PROTEIN LTI6 -RELATED"/>
    <property type="match status" value="1"/>
</dbReference>
<evidence type="ECO:0000256" key="6">
    <source>
        <dbReference type="SAM" id="MobiDB-lite"/>
    </source>
</evidence>
<reference evidence="9" key="1">
    <citation type="submission" date="2021-07" db="EMBL/GenBank/DDBJ databases">
        <title>Elsinoe batatas strain:CRI-CJ2 Genome sequencing and assembly.</title>
        <authorList>
            <person name="Huang L."/>
        </authorList>
    </citation>
    <scope>NUCLEOTIDE SEQUENCE</scope>
    <source>
        <strain evidence="9">CRI-CJ2</strain>
    </source>
</reference>
<evidence type="ECO:0000256" key="4">
    <source>
        <dbReference type="ARBA" id="ARBA00022989"/>
    </source>
</evidence>
<comment type="caution">
    <text evidence="9">The sequence shown here is derived from an EMBL/GenBank/DDBJ whole genome shotgun (WGS) entry which is preliminary data.</text>
</comment>
<accession>A0A8K0L7A8</accession>
<keyword evidence="10" id="KW-1185">Reference proteome</keyword>
<feature type="transmembrane region" description="Helical" evidence="7">
    <location>
        <begin position="31"/>
        <end position="53"/>
    </location>
</feature>
<proteinExistence type="inferred from homology"/>
<keyword evidence="5 7" id="KW-0472">Membrane</keyword>
<name>A0A8K0L7A8_9PEZI</name>
<dbReference type="PANTHER" id="PTHR21659:SF112">
    <property type="entry name" value="PROTEIN SNA2-RELATED"/>
    <property type="match status" value="1"/>
</dbReference>
<evidence type="ECO:0000313" key="10">
    <source>
        <dbReference type="Proteomes" id="UP000809789"/>
    </source>
</evidence>